<comment type="similarity">
    <text evidence="6 7">Belongs to the class I-like SAM-binding methyltransferase superfamily. C5-methyltransferase family.</text>
</comment>
<proteinExistence type="inferred from homology"/>
<keyword evidence="3 6" id="KW-0808">Transferase</keyword>
<evidence type="ECO:0000313" key="9">
    <source>
        <dbReference type="Proteomes" id="UP000469194"/>
    </source>
</evidence>
<reference evidence="8 9" key="1">
    <citation type="submission" date="2019-10" db="EMBL/GenBank/DDBJ databases">
        <title>Bifidobacterium from non-human primates.</title>
        <authorList>
            <person name="Modesto M."/>
        </authorList>
    </citation>
    <scope>NUCLEOTIDE SEQUENCE [LARGE SCALE GENOMIC DNA]</scope>
    <source>
        <strain evidence="8 9">TRE17</strain>
    </source>
</reference>
<dbReference type="PANTHER" id="PTHR46098">
    <property type="entry name" value="TRNA (CYTOSINE(38)-C(5))-METHYLTRANSFERASE"/>
    <property type="match status" value="1"/>
</dbReference>
<name>A0A6N9Z939_9BIFI</name>
<dbReference type="PROSITE" id="PS51679">
    <property type="entry name" value="SAM_MT_C5"/>
    <property type="match status" value="1"/>
</dbReference>
<dbReference type="REBASE" id="384457">
    <property type="entry name" value="M.BaeTRE17ORF11535P"/>
</dbReference>
<dbReference type="PANTHER" id="PTHR46098:SF1">
    <property type="entry name" value="TRNA (CYTOSINE(38)-C(5))-METHYLTRANSFERASE"/>
    <property type="match status" value="1"/>
</dbReference>
<dbReference type="Proteomes" id="UP000469194">
    <property type="component" value="Unassembled WGS sequence"/>
</dbReference>
<evidence type="ECO:0000256" key="4">
    <source>
        <dbReference type="ARBA" id="ARBA00022691"/>
    </source>
</evidence>
<keyword evidence="2 6" id="KW-0489">Methyltransferase</keyword>
<dbReference type="Gene3D" id="3.40.50.150">
    <property type="entry name" value="Vaccinia Virus protein VP39"/>
    <property type="match status" value="1"/>
</dbReference>
<dbReference type="AlphaFoldDB" id="A0A6N9Z939"/>
<evidence type="ECO:0000256" key="5">
    <source>
        <dbReference type="ARBA" id="ARBA00022747"/>
    </source>
</evidence>
<feature type="active site" evidence="6">
    <location>
        <position position="86"/>
    </location>
</feature>
<evidence type="ECO:0000256" key="2">
    <source>
        <dbReference type="ARBA" id="ARBA00022603"/>
    </source>
</evidence>
<evidence type="ECO:0000313" key="8">
    <source>
        <dbReference type="EMBL" id="NEG90595.1"/>
    </source>
</evidence>
<dbReference type="Pfam" id="PF00145">
    <property type="entry name" value="DNA_methylase"/>
    <property type="match status" value="1"/>
</dbReference>
<organism evidence="8 9">
    <name type="scientific">Bifidobacterium aerophilum</name>
    <dbReference type="NCBI Taxonomy" id="1798155"/>
    <lineage>
        <taxon>Bacteria</taxon>
        <taxon>Bacillati</taxon>
        <taxon>Actinomycetota</taxon>
        <taxon>Actinomycetes</taxon>
        <taxon>Bifidobacteriales</taxon>
        <taxon>Bifidobacteriaceae</taxon>
        <taxon>Bifidobacterium</taxon>
    </lineage>
</organism>
<dbReference type="GO" id="GO:0009307">
    <property type="term" value="P:DNA restriction-modification system"/>
    <property type="evidence" value="ECO:0007669"/>
    <property type="project" value="UniProtKB-KW"/>
</dbReference>
<accession>A0A6N9Z939</accession>
<dbReference type="NCBIfam" id="TIGR00675">
    <property type="entry name" value="dcm"/>
    <property type="match status" value="1"/>
</dbReference>
<keyword evidence="9" id="KW-1185">Reference proteome</keyword>
<gene>
    <name evidence="8" type="primary">dcm</name>
    <name evidence="8" type="ORF">GFD25_11535</name>
</gene>
<dbReference type="EMBL" id="WHZW01000035">
    <property type="protein sequence ID" value="NEG90595.1"/>
    <property type="molecule type" value="Genomic_DNA"/>
</dbReference>
<dbReference type="PRINTS" id="PR00105">
    <property type="entry name" value="C5METTRFRASE"/>
</dbReference>
<dbReference type="InterPro" id="IPR001525">
    <property type="entry name" value="C5_MeTfrase"/>
</dbReference>
<evidence type="ECO:0000256" key="1">
    <source>
        <dbReference type="ARBA" id="ARBA00011975"/>
    </source>
</evidence>
<evidence type="ECO:0000256" key="6">
    <source>
        <dbReference type="PROSITE-ProRule" id="PRU01016"/>
    </source>
</evidence>
<evidence type="ECO:0000256" key="7">
    <source>
        <dbReference type="RuleBase" id="RU000416"/>
    </source>
</evidence>
<evidence type="ECO:0000256" key="3">
    <source>
        <dbReference type="ARBA" id="ARBA00022679"/>
    </source>
</evidence>
<sequence>MTGAIRSSTAPQALEFFAGIGLARLGLEEAGFHVAWSNDIDPKKCQMYRNHFGSVPDHTLVEGDMSELKGSDLPRDISVAWGSSPCTDISLAGTRAGLNGKQSSAFWQYIRLLEEMGDDMPPVAVLENVTGLATSHSGEDMAAAVRAFNRLGYSVDALSIDARRFVPQSRPRLFLIGLKNPPKGSQSDSPLRPDWLQQVFADASLRMHKAVLPAPPEPLMSGFGMYVEEMPSDDSRWWDEDRLEAFLGSLSAVQAERVEKLKNNPSVSYRTAYRRTRNGKSTWEVRADDVSGCLRTARGGSSRQAVVRLGEGTSAVRWMTPKEYAALMGASHYNLDGLRTNQALFGFGDAVAVPVVAWLAEHYLAPALRGTLDEPVFAGCSQSEAHSAMEGELA</sequence>
<dbReference type="SUPFAM" id="SSF53335">
    <property type="entry name" value="S-adenosyl-L-methionine-dependent methyltransferases"/>
    <property type="match status" value="1"/>
</dbReference>
<dbReference type="GO" id="GO:0003886">
    <property type="term" value="F:DNA (cytosine-5-)-methyltransferase activity"/>
    <property type="evidence" value="ECO:0007669"/>
    <property type="project" value="UniProtKB-EC"/>
</dbReference>
<dbReference type="GO" id="GO:0032259">
    <property type="term" value="P:methylation"/>
    <property type="evidence" value="ECO:0007669"/>
    <property type="project" value="UniProtKB-KW"/>
</dbReference>
<comment type="caution">
    <text evidence="8">The sequence shown here is derived from an EMBL/GenBank/DDBJ whole genome shotgun (WGS) entry which is preliminary data.</text>
</comment>
<dbReference type="EC" id="2.1.1.37" evidence="1"/>
<keyword evidence="4 6" id="KW-0949">S-adenosyl-L-methionine</keyword>
<protein>
    <recommendedName>
        <fullName evidence="1">DNA (cytosine-5-)-methyltransferase</fullName>
        <ecNumber evidence="1">2.1.1.37</ecNumber>
    </recommendedName>
</protein>
<keyword evidence="5" id="KW-0680">Restriction system</keyword>
<dbReference type="RefSeq" id="WP_163232984.1">
    <property type="nucleotide sequence ID" value="NZ_WHZW01000035.1"/>
</dbReference>
<dbReference type="InterPro" id="IPR050750">
    <property type="entry name" value="C5-MTase"/>
</dbReference>
<dbReference type="InterPro" id="IPR029063">
    <property type="entry name" value="SAM-dependent_MTases_sf"/>
</dbReference>